<dbReference type="AlphaFoldDB" id="A0A0L6VJ62"/>
<evidence type="ECO:0000313" key="2">
    <source>
        <dbReference type="Proteomes" id="UP000037035"/>
    </source>
</evidence>
<dbReference type="VEuPathDB" id="FungiDB:VP01_1600g5"/>
<proteinExistence type="predicted"/>
<sequence length="188" mass="21130">MRILSKSLAQVHNKQNPQQALHYNGSNSQTWERRVFTNMEANFNARSNTEKDVIACIIQSSIDKKPLGIVENTSGNDPCSEHMLIKFMCSRSGQRHKLPLIVGHWRKLMANPSPLKLTVDELVGLCIQNSFGGPLGVDAQTFRFSFNQHLESKKLPAFTNVATVIQLSLTKQKGGQMHLAMPIFSWKL</sequence>
<keyword evidence="2" id="KW-1185">Reference proteome</keyword>
<name>A0A0L6VJ62_9BASI</name>
<dbReference type="EMBL" id="LAVV01006394">
    <property type="protein sequence ID" value="KNZ60165.1"/>
    <property type="molecule type" value="Genomic_DNA"/>
</dbReference>
<gene>
    <name evidence="1" type="ORF">VP01_1600g5</name>
</gene>
<dbReference type="OrthoDB" id="2506816at2759"/>
<protein>
    <submittedName>
        <fullName evidence="1">Uncharacterized protein</fullName>
    </submittedName>
</protein>
<comment type="caution">
    <text evidence="1">The sequence shown here is derived from an EMBL/GenBank/DDBJ whole genome shotgun (WGS) entry which is preliminary data.</text>
</comment>
<reference evidence="1 2" key="1">
    <citation type="submission" date="2015-08" db="EMBL/GenBank/DDBJ databases">
        <title>Next Generation Sequencing and Analysis of the Genome of Puccinia sorghi L Schw, the Causal Agent of Maize Common Rust.</title>
        <authorList>
            <person name="Rochi L."/>
            <person name="Burguener G."/>
            <person name="Darino M."/>
            <person name="Turjanski A."/>
            <person name="Kreff E."/>
            <person name="Dieguez M.J."/>
            <person name="Sacco F."/>
        </authorList>
    </citation>
    <scope>NUCLEOTIDE SEQUENCE [LARGE SCALE GENOMIC DNA]</scope>
    <source>
        <strain evidence="1 2">RO10H11247</strain>
    </source>
</reference>
<evidence type="ECO:0000313" key="1">
    <source>
        <dbReference type="EMBL" id="KNZ60165.1"/>
    </source>
</evidence>
<accession>A0A0L6VJ62</accession>
<organism evidence="1 2">
    <name type="scientific">Puccinia sorghi</name>
    <dbReference type="NCBI Taxonomy" id="27349"/>
    <lineage>
        <taxon>Eukaryota</taxon>
        <taxon>Fungi</taxon>
        <taxon>Dikarya</taxon>
        <taxon>Basidiomycota</taxon>
        <taxon>Pucciniomycotina</taxon>
        <taxon>Pucciniomycetes</taxon>
        <taxon>Pucciniales</taxon>
        <taxon>Pucciniaceae</taxon>
        <taxon>Puccinia</taxon>
    </lineage>
</organism>
<dbReference type="Proteomes" id="UP000037035">
    <property type="component" value="Unassembled WGS sequence"/>
</dbReference>